<dbReference type="PANTHER" id="PTHR12147">
    <property type="entry name" value="METALLOPEPTIDASE M28 FAMILY MEMBER"/>
    <property type="match status" value="1"/>
</dbReference>
<reference evidence="3" key="1">
    <citation type="submission" date="2021-12" db="EMBL/GenBank/DDBJ databases">
        <authorList>
            <person name="Rodrigo-Torres L."/>
            <person name="Arahal R. D."/>
            <person name="Lucena T."/>
        </authorList>
    </citation>
    <scope>NUCLEOTIDE SEQUENCE</scope>
    <source>
        <strain evidence="3">CECT 8858</strain>
    </source>
</reference>
<dbReference type="PANTHER" id="PTHR12147:SF26">
    <property type="entry name" value="PEPTIDASE M28 DOMAIN-CONTAINING PROTEIN"/>
    <property type="match status" value="1"/>
</dbReference>
<protein>
    <recommendedName>
        <fullName evidence="2">Peptidase M28 domain-containing protein</fullName>
    </recommendedName>
</protein>
<accession>A0ABN8EUM4</accession>
<name>A0ABN8EUM4_9BACT</name>
<organism evidence="3 4">
    <name type="scientific">Emticicia aquatica</name>
    <dbReference type="NCBI Taxonomy" id="1681835"/>
    <lineage>
        <taxon>Bacteria</taxon>
        <taxon>Pseudomonadati</taxon>
        <taxon>Bacteroidota</taxon>
        <taxon>Cytophagia</taxon>
        <taxon>Cytophagales</taxon>
        <taxon>Leadbetterellaceae</taxon>
        <taxon>Emticicia</taxon>
    </lineage>
</organism>
<gene>
    <name evidence="3" type="ORF">EMA8858_01771</name>
</gene>
<feature type="signal peptide" evidence="1">
    <location>
        <begin position="1"/>
        <end position="19"/>
    </location>
</feature>
<dbReference type="EMBL" id="CAKLPY010000001">
    <property type="protein sequence ID" value="CAH0995646.1"/>
    <property type="molecule type" value="Genomic_DNA"/>
</dbReference>
<evidence type="ECO:0000259" key="2">
    <source>
        <dbReference type="Pfam" id="PF04389"/>
    </source>
</evidence>
<sequence>MKKNYLFLLSMLLMVVANAQKISEKAIRKLPEYNLSKNEIEAHIRFIASDEMLGRRTGEVTNNVAARYIAEQFRLNGLKTPNDQKDYLQPVPFENIKPTKKGEVYVGNDTLKWTKDFIMMSGKATKIDNAAVVFVGYGWVDEKQNDYKDIDVKGKIVVAQFGVPNSDDPYENIIGSAKKGEFAAKNGAIAFIQLYNLKFPWGAITNFMGGEKLSLAPDNQSNADIPHIWVSNALLKKFSKENLTSLSLNVSEVAKKTVMSYNVLGVLEGTDPVLKNEYVVLTAHFDHVGTGKKGGRVTESDTIFNGARDNAFGTTAILSAVKAFTQKRTKRSILFIAYTGEEIGLLGSKYYSEHPLLPLKQCVYSLDCDGAGYNDTTKVTIIGLDRTDAQPQIEAGAKAYGLTAINDPAPEQNLFDRSDNVSLAAKGIPAPDFAPGFTAFDAEINKFYHQVSDSPESVNYNYLLKFCQAYIYSARLISDRPTAPKWKAGDKYEKAYNTLYGK</sequence>
<dbReference type="Gene3D" id="3.50.30.30">
    <property type="match status" value="1"/>
</dbReference>
<dbReference type="Proteomes" id="UP000837932">
    <property type="component" value="Unassembled WGS sequence"/>
</dbReference>
<dbReference type="SUPFAM" id="SSF53187">
    <property type="entry name" value="Zn-dependent exopeptidases"/>
    <property type="match status" value="1"/>
</dbReference>
<evidence type="ECO:0000256" key="1">
    <source>
        <dbReference type="SAM" id="SignalP"/>
    </source>
</evidence>
<keyword evidence="1" id="KW-0732">Signal</keyword>
<comment type="caution">
    <text evidence="3">The sequence shown here is derived from an EMBL/GenBank/DDBJ whole genome shotgun (WGS) entry which is preliminary data.</text>
</comment>
<dbReference type="InterPro" id="IPR046450">
    <property type="entry name" value="PA_dom_sf"/>
</dbReference>
<evidence type="ECO:0000313" key="3">
    <source>
        <dbReference type="EMBL" id="CAH0995646.1"/>
    </source>
</evidence>
<feature type="chain" id="PRO_5045783688" description="Peptidase M28 domain-containing protein" evidence="1">
    <location>
        <begin position="20"/>
        <end position="502"/>
    </location>
</feature>
<feature type="domain" description="Peptidase M28" evidence="2">
    <location>
        <begin position="262"/>
        <end position="468"/>
    </location>
</feature>
<dbReference type="InterPro" id="IPR007484">
    <property type="entry name" value="Peptidase_M28"/>
</dbReference>
<keyword evidence="4" id="KW-1185">Reference proteome</keyword>
<evidence type="ECO:0000313" key="4">
    <source>
        <dbReference type="Proteomes" id="UP000837932"/>
    </source>
</evidence>
<dbReference type="Gene3D" id="3.40.630.10">
    <property type="entry name" value="Zn peptidases"/>
    <property type="match status" value="1"/>
</dbReference>
<dbReference type="InterPro" id="IPR045175">
    <property type="entry name" value="M28_fam"/>
</dbReference>
<dbReference type="Pfam" id="PF04389">
    <property type="entry name" value="Peptidase_M28"/>
    <property type="match status" value="1"/>
</dbReference>
<dbReference type="SUPFAM" id="SSF52025">
    <property type="entry name" value="PA domain"/>
    <property type="match status" value="1"/>
</dbReference>
<dbReference type="RefSeq" id="WP_238806192.1">
    <property type="nucleotide sequence ID" value="NZ_CAKLPY010000001.1"/>
</dbReference>
<proteinExistence type="predicted"/>